<feature type="chain" id="PRO_5045054083" evidence="1">
    <location>
        <begin position="24"/>
        <end position="208"/>
    </location>
</feature>
<sequence length="208" mass="23295">MHKPPLLFAVTLFSLLLTGCASPFVVTSPNPETGRFPTESSVASNEYKVFKPIDNLADQQFSILLTSLNSSMTGLDGYPSYIEGMLKECGIEDFVDFEYLEDFVIANGLGDKVPTLSNRIGLHLLSKYTGPYMIISADLTNEVLDRWSFTISVYDPVSSTLKFQVSHHNLVFFGRFREALLHPTFNALQEWLEASREAAPQKNEHYGT</sequence>
<feature type="signal peptide" evidence="1">
    <location>
        <begin position="1"/>
        <end position="23"/>
    </location>
</feature>
<protein>
    <submittedName>
        <fullName evidence="2">Uncharacterized protein</fullName>
    </submittedName>
</protein>
<keyword evidence="1" id="KW-0732">Signal</keyword>
<dbReference type="PROSITE" id="PS51257">
    <property type="entry name" value="PROKAR_LIPOPROTEIN"/>
    <property type="match status" value="1"/>
</dbReference>
<dbReference type="EMBL" id="JANCMW010000020">
    <property type="protein sequence ID" value="MDF0752672.1"/>
    <property type="molecule type" value="Genomic_DNA"/>
</dbReference>
<comment type="caution">
    <text evidence="2">The sequence shown here is derived from an EMBL/GenBank/DDBJ whole genome shotgun (WGS) entry which is preliminary data.</text>
</comment>
<dbReference type="RefSeq" id="WP_275710220.1">
    <property type="nucleotide sequence ID" value="NZ_JANCMW010000020.1"/>
</dbReference>
<reference evidence="2" key="1">
    <citation type="submission" date="2022-07" db="EMBL/GenBank/DDBJ databases">
        <title>Marinobacter iranensis a new bacterium isolate from a hipersaline lake in Iran.</title>
        <authorList>
            <person name="Mohammad A.M.A."/>
            <person name="Cristina S.-P."/>
            <person name="Antonio V."/>
        </authorList>
    </citation>
    <scope>NUCLEOTIDE SEQUENCE</scope>
    <source>
        <strain evidence="2">71-i</strain>
    </source>
</reference>
<keyword evidence="3" id="KW-1185">Reference proteome</keyword>
<name>A0ABT5YG43_9GAMM</name>
<dbReference type="Proteomes" id="UP001143391">
    <property type="component" value="Unassembled WGS sequence"/>
</dbReference>
<gene>
    <name evidence="2" type="ORF">NLU14_20805</name>
</gene>
<accession>A0ABT5YG43</accession>
<evidence type="ECO:0000313" key="3">
    <source>
        <dbReference type="Proteomes" id="UP001143391"/>
    </source>
</evidence>
<evidence type="ECO:0000256" key="1">
    <source>
        <dbReference type="SAM" id="SignalP"/>
    </source>
</evidence>
<organism evidence="2 3">
    <name type="scientific">Marinobacter iranensis</name>
    <dbReference type="NCBI Taxonomy" id="2962607"/>
    <lineage>
        <taxon>Bacteria</taxon>
        <taxon>Pseudomonadati</taxon>
        <taxon>Pseudomonadota</taxon>
        <taxon>Gammaproteobacteria</taxon>
        <taxon>Pseudomonadales</taxon>
        <taxon>Marinobacteraceae</taxon>
        <taxon>Marinobacter</taxon>
    </lineage>
</organism>
<evidence type="ECO:0000313" key="2">
    <source>
        <dbReference type="EMBL" id="MDF0752672.1"/>
    </source>
</evidence>
<proteinExistence type="predicted"/>